<dbReference type="AlphaFoldDB" id="A0A290Z3R4"/>
<dbReference type="EMBL" id="CP023445">
    <property type="protein sequence ID" value="ATE53615.1"/>
    <property type="molecule type" value="Genomic_DNA"/>
</dbReference>
<evidence type="ECO:0000313" key="2">
    <source>
        <dbReference type="EMBL" id="ATE53615.1"/>
    </source>
</evidence>
<feature type="compositionally biased region" description="Low complexity" evidence="1">
    <location>
        <begin position="1"/>
        <end position="13"/>
    </location>
</feature>
<name>A0A290Z3R4_9PSEU</name>
<evidence type="ECO:0000256" key="1">
    <source>
        <dbReference type="SAM" id="MobiDB-lite"/>
    </source>
</evidence>
<accession>A0A290Z3R4</accession>
<sequence>MSLTSLFKTSSTTHCNAPGSKPGRHCGRRQQRGRFANGSTCGHPRCQAWWLATGPRQKKTATEGKKAA</sequence>
<reference evidence="2" key="1">
    <citation type="submission" date="2017-09" db="EMBL/GenBank/DDBJ databases">
        <title>Complete Genome Sequence of ansamitocin-producing Bacterium Actinosynnema pretiosum X47.</title>
        <authorList>
            <person name="Cao G."/>
            <person name="Zong G."/>
            <person name="Zhong C."/>
            <person name="Fu J."/>
        </authorList>
    </citation>
    <scope>NUCLEOTIDE SEQUENCE [LARGE SCALE GENOMIC DNA]</scope>
    <source>
        <strain evidence="2">X47</strain>
    </source>
</reference>
<dbReference type="KEGG" id="apre:CNX65_10190"/>
<organism evidence="2 3">
    <name type="scientific">Actinosynnema pretiosum</name>
    <dbReference type="NCBI Taxonomy" id="42197"/>
    <lineage>
        <taxon>Bacteria</taxon>
        <taxon>Bacillati</taxon>
        <taxon>Actinomycetota</taxon>
        <taxon>Actinomycetes</taxon>
        <taxon>Pseudonocardiales</taxon>
        <taxon>Pseudonocardiaceae</taxon>
        <taxon>Actinosynnema</taxon>
    </lineage>
</organism>
<dbReference type="Proteomes" id="UP000218505">
    <property type="component" value="Chromosome"/>
</dbReference>
<protein>
    <submittedName>
        <fullName evidence="2">Uncharacterized protein</fullName>
    </submittedName>
</protein>
<keyword evidence="3" id="KW-1185">Reference proteome</keyword>
<gene>
    <name evidence="2" type="ORF">CNX65_10190</name>
</gene>
<proteinExistence type="predicted"/>
<feature type="region of interest" description="Disordered" evidence="1">
    <location>
        <begin position="1"/>
        <end position="30"/>
    </location>
</feature>
<dbReference type="RefSeq" id="WP_096492553.1">
    <property type="nucleotide sequence ID" value="NZ_CP023445.1"/>
</dbReference>
<evidence type="ECO:0000313" key="3">
    <source>
        <dbReference type="Proteomes" id="UP000218505"/>
    </source>
</evidence>